<proteinExistence type="predicted"/>
<keyword evidence="2" id="KW-0472">Membrane</keyword>
<keyword evidence="2" id="KW-0812">Transmembrane</keyword>
<evidence type="ECO:0000256" key="2">
    <source>
        <dbReference type="SAM" id="Phobius"/>
    </source>
</evidence>
<feature type="compositionally biased region" description="Basic and acidic residues" evidence="1">
    <location>
        <begin position="120"/>
        <end position="132"/>
    </location>
</feature>
<dbReference type="AlphaFoldDB" id="A0A518AXS4"/>
<dbReference type="InterPro" id="IPR046491">
    <property type="entry name" value="DUF6584"/>
</dbReference>
<organism evidence="3 4">
    <name type="scientific">Kolteria novifilia</name>
    <dbReference type="NCBI Taxonomy" id="2527975"/>
    <lineage>
        <taxon>Bacteria</taxon>
        <taxon>Pseudomonadati</taxon>
        <taxon>Planctomycetota</taxon>
        <taxon>Planctomycetia</taxon>
        <taxon>Kolteriales</taxon>
        <taxon>Kolteriaceae</taxon>
        <taxon>Kolteria</taxon>
    </lineage>
</organism>
<dbReference type="Pfam" id="PF20225">
    <property type="entry name" value="DUF6584"/>
    <property type="match status" value="1"/>
</dbReference>
<dbReference type="KEGG" id="knv:Pan216_03540"/>
<feature type="transmembrane region" description="Helical" evidence="2">
    <location>
        <begin position="140"/>
        <end position="165"/>
    </location>
</feature>
<accession>A0A518AXS4</accession>
<evidence type="ECO:0000313" key="4">
    <source>
        <dbReference type="Proteomes" id="UP000317093"/>
    </source>
</evidence>
<evidence type="ECO:0000256" key="1">
    <source>
        <dbReference type="SAM" id="MobiDB-lite"/>
    </source>
</evidence>
<name>A0A518AXS4_9BACT</name>
<keyword evidence="2" id="KW-1133">Transmembrane helix</keyword>
<feature type="region of interest" description="Disordered" evidence="1">
    <location>
        <begin position="115"/>
        <end position="137"/>
    </location>
</feature>
<reference evidence="3 4" key="1">
    <citation type="submission" date="2019-02" db="EMBL/GenBank/DDBJ databases">
        <title>Deep-cultivation of Planctomycetes and their phenomic and genomic characterization uncovers novel biology.</title>
        <authorList>
            <person name="Wiegand S."/>
            <person name="Jogler M."/>
            <person name="Boedeker C."/>
            <person name="Pinto D."/>
            <person name="Vollmers J."/>
            <person name="Rivas-Marin E."/>
            <person name="Kohn T."/>
            <person name="Peeters S.H."/>
            <person name="Heuer A."/>
            <person name="Rast P."/>
            <person name="Oberbeckmann S."/>
            <person name="Bunk B."/>
            <person name="Jeske O."/>
            <person name="Meyerdierks A."/>
            <person name="Storesund J.E."/>
            <person name="Kallscheuer N."/>
            <person name="Luecker S."/>
            <person name="Lage O.M."/>
            <person name="Pohl T."/>
            <person name="Merkel B.J."/>
            <person name="Hornburger P."/>
            <person name="Mueller R.-W."/>
            <person name="Bruemmer F."/>
            <person name="Labrenz M."/>
            <person name="Spormann A.M."/>
            <person name="Op den Camp H."/>
            <person name="Overmann J."/>
            <person name="Amann R."/>
            <person name="Jetten M.S.M."/>
            <person name="Mascher T."/>
            <person name="Medema M.H."/>
            <person name="Devos D.P."/>
            <person name="Kaster A.-K."/>
            <person name="Ovreas L."/>
            <person name="Rohde M."/>
            <person name="Galperin M.Y."/>
            <person name="Jogler C."/>
        </authorList>
    </citation>
    <scope>NUCLEOTIDE SEQUENCE [LARGE SCALE GENOMIC DNA]</scope>
    <source>
        <strain evidence="3 4">Pan216</strain>
    </source>
</reference>
<dbReference type="Proteomes" id="UP000317093">
    <property type="component" value="Chromosome"/>
</dbReference>
<evidence type="ECO:0000313" key="3">
    <source>
        <dbReference type="EMBL" id="QDU59525.1"/>
    </source>
</evidence>
<dbReference type="EMBL" id="CP036279">
    <property type="protein sequence ID" value="QDU59525.1"/>
    <property type="molecule type" value="Genomic_DNA"/>
</dbReference>
<dbReference type="RefSeq" id="WP_145253928.1">
    <property type="nucleotide sequence ID" value="NZ_CP036279.1"/>
</dbReference>
<sequence length="214" mass="24513">MPPVIERAHEDLAHGELWRARERLEGYVGSVGYHRQVIDLLGEVCWRMGDVPAAGRYWFFALADSDERRIAIETFVRQCKGDPLQVLAGLPRRLRNSRWHKYPVEVQQRLGRLTQPGLERAPRKPANRERRPTSRPRSKAADGIAFVIVIGVALFFLYCFSLGLAELMRDVDPAKRASRHHAVSDLALSARAWWSSRDEATPFLRREPSITFAM</sequence>
<dbReference type="OrthoDB" id="4464900at2"/>
<gene>
    <name evidence="3" type="ORF">Pan216_03540</name>
</gene>
<protein>
    <submittedName>
        <fullName evidence="3">Uncharacterized protein</fullName>
    </submittedName>
</protein>
<keyword evidence="4" id="KW-1185">Reference proteome</keyword>